<reference evidence="2" key="1">
    <citation type="journal article" date="2022" name="Toxins">
        <title>Genomic Analysis of Sphingopyxis sp. USTB-05 for Biodegrading Cyanobacterial Hepatotoxins.</title>
        <authorList>
            <person name="Liu C."/>
            <person name="Xu Q."/>
            <person name="Zhao Z."/>
            <person name="Zhang H."/>
            <person name="Liu X."/>
            <person name="Yin C."/>
            <person name="Liu Y."/>
            <person name="Yan H."/>
        </authorList>
    </citation>
    <scope>NUCLEOTIDE SEQUENCE</scope>
    <source>
        <strain evidence="2">NBD5</strain>
    </source>
</reference>
<sequence length="580" mass="64731">MMGPWATLGIDPTGDIREIRKAYARLLKAMDPETDPEGFAALREARDWAMYLAEQQAEEEEADDAEDADEAEDVEDGDDAEGAGEAAADPAGAAAPEPVAAAAPDLLPIERAPDLRGQADFEALHALHAMVHDRSRSVSQEEMTALVERILADPAMQNLAHAQQVERFFAETISEGTPRSDPMIDRAIAYFRWDSDDSALHRPPVIDWILKRARDLSFEAELRTENRRMYRYLRRLRQAPPSGVRGWIDGWLSGPRVEYMLAYARNYHPTILAGLNEDSHAWWADRIKRQRAAPFPIGILYRERCRRILDTVIDQAGLSAPARLMALMLMSVFGPILLGMIFHVSSPPDPNRVQPPARPAFEVVAPAPELVVLDQDLEQLLSLFTNGALSLPELPRVNPDLYARLKREWDSARARRGSDPHPAFQALVKKTDIILSHLLARVLRDGDGKLVLDFATYYEQRLRWAERAAPETCVAVLEGRDRGPDRRDLSKDSYALLARAIRTGTPPADDVKNTGTYTVPSTLMDEAMTRARLNRAAFVRALHREGPPLAICNARIALIDAALVRRDKTSLTLLRAMFGG</sequence>
<keyword evidence="3" id="KW-1185">Reference proteome</keyword>
<dbReference type="RefSeq" id="WP_252167563.1">
    <property type="nucleotide sequence ID" value="NZ_CP084930.1"/>
</dbReference>
<dbReference type="InterPro" id="IPR036869">
    <property type="entry name" value="J_dom_sf"/>
</dbReference>
<organism evidence="2 3">
    <name type="scientific">Sphingomonas morindae</name>
    <dbReference type="NCBI Taxonomy" id="1541170"/>
    <lineage>
        <taxon>Bacteria</taxon>
        <taxon>Pseudomonadati</taxon>
        <taxon>Pseudomonadota</taxon>
        <taxon>Alphaproteobacteria</taxon>
        <taxon>Sphingomonadales</taxon>
        <taxon>Sphingomonadaceae</taxon>
        <taxon>Sphingomonas</taxon>
    </lineage>
</organism>
<accession>A0ABY4X9X4</accession>
<feature type="compositionally biased region" description="Low complexity" evidence="1">
    <location>
        <begin position="83"/>
        <end position="97"/>
    </location>
</feature>
<protein>
    <recommendedName>
        <fullName evidence="4">J domain-containing protein</fullName>
    </recommendedName>
</protein>
<evidence type="ECO:0000313" key="2">
    <source>
        <dbReference type="EMBL" id="USI73757.1"/>
    </source>
</evidence>
<evidence type="ECO:0000313" key="3">
    <source>
        <dbReference type="Proteomes" id="UP001056937"/>
    </source>
</evidence>
<feature type="compositionally biased region" description="Acidic residues" evidence="1">
    <location>
        <begin position="56"/>
        <end position="82"/>
    </location>
</feature>
<name>A0ABY4X9X4_9SPHN</name>
<dbReference type="SUPFAM" id="SSF46565">
    <property type="entry name" value="Chaperone J-domain"/>
    <property type="match status" value="1"/>
</dbReference>
<dbReference type="EMBL" id="CP084930">
    <property type="protein sequence ID" value="USI73757.1"/>
    <property type="molecule type" value="Genomic_DNA"/>
</dbReference>
<feature type="region of interest" description="Disordered" evidence="1">
    <location>
        <begin position="53"/>
        <end position="97"/>
    </location>
</feature>
<gene>
    <name evidence="2" type="ORF">LHA26_04615</name>
</gene>
<proteinExistence type="predicted"/>
<evidence type="ECO:0000256" key="1">
    <source>
        <dbReference type="SAM" id="MobiDB-lite"/>
    </source>
</evidence>
<dbReference type="Proteomes" id="UP001056937">
    <property type="component" value="Chromosome 1"/>
</dbReference>
<evidence type="ECO:0008006" key="4">
    <source>
        <dbReference type="Google" id="ProtNLM"/>
    </source>
</evidence>